<dbReference type="Proteomes" id="UP000317036">
    <property type="component" value="Unassembled WGS sequence"/>
</dbReference>
<reference evidence="1 2" key="1">
    <citation type="submission" date="2019-07" db="EMBL/GenBank/DDBJ databases">
        <authorList>
            <person name="Kim J."/>
        </authorList>
    </citation>
    <scope>NUCLEOTIDE SEQUENCE [LARGE SCALE GENOMIC DNA]</scope>
    <source>
        <strain evidence="1 2">JC52</strain>
    </source>
</reference>
<name>A0A559KBM3_9BACL</name>
<gene>
    <name evidence="1" type="ORF">FPZ49_12345</name>
</gene>
<dbReference type="OrthoDB" id="9807346at2"/>
<evidence type="ECO:0000313" key="1">
    <source>
        <dbReference type="EMBL" id="TVY09530.1"/>
    </source>
</evidence>
<dbReference type="EMBL" id="VNJI01000013">
    <property type="protein sequence ID" value="TVY09530.1"/>
    <property type="molecule type" value="Genomic_DNA"/>
</dbReference>
<proteinExistence type="predicted"/>
<keyword evidence="2" id="KW-1185">Reference proteome</keyword>
<evidence type="ECO:0000313" key="2">
    <source>
        <dbReference type="Proteomes" id="UP000317036"/>
    </source>
</evidence>
<organism evidence="1 2">
    <name type="scientific">Paenibacillus cremeus</name>
    <dbReference type="NCBI Taxonomy" id="2163881"/>
    <lineage>
        <taxon>Bacteria</taxon>
        <taxon>Bacillati</taxon>
        <taxon>Bacillota</taxon>
        <taxon>Bacilli</taxon>
        <taxon>Bacillales</taxon>
        <taxon>Paenibacillaceae</taxon>
        <taxon>Paenibacillus</taxon>
    </lineage>
</organism>
<sequence>MKSEATNVSVRINCNQCKHFFVTWDPAFPRGCRSYGLKTSGIPSADVQRASGKPCMAFEPKIAKQAP</sequence>
<accession>A0A559KBM3</accession>
<comment type="caution">
    <text evidence="1">The sequence shown here is derived from an EMBL/GenBank/DDBJ whole genome shotgun (WGS) entry which is preliminary data.</text>
</comment>
<protein>
    <submittedName>
        <fullName evidence="1">Uracil-DNA glycosylase</fullName>
    </submittedName>
</protein>
<dbReference type="AlphaFoldDB" id="A0A559KBM3"/>